<dbReference type="PANTHER" id="PTHR39646:SF1">
    <property type="entry name" value="DNA-DIRECTED RNA POLYMERASE SUBUNIT RPO4"/>
    <property type="match status" value="1"/>
</dbReference>
<evidence type="ECO:0000313" key="2">
    <source>
        <dbReference type="EMBL" id="AAB85802.1"/>
    </source>
</evidence>
<dbReference type="GO" id="GO:0006352">
    <property type="term" value="P:DNA-templated transcription initiation"/>
    <property type="evidence" value="ECO:0007669"/>
    <property type="project" value="InterPro"/>
</dbReference>
<accession>O27379</accession>
<dbReference type="NCBIfam" id="NF011555">
    <property type="entry name" value="PRK14981.2-1"/>
    <property type="match status" value="1"/>
</dbReference>
<dbReference type="KEGG" id="mth:MTH_1324"/>
<dbReference type="InterPro" id="IPR044876">
    <property type="entry name" value="HRDC_dom_sf"/>
</dbReference>
<comment type="subcellular location">
    <subcellularLocation>
        <location evidence="1">Cytoplasm</location>
    </subcellularLocation>
</comment>
<dbReference type="Gene3D" id="1.10.150.80">
    <property type="entry name" value="HRDC domain"/>
    <property type="match status" value="1"/>
</dbReference>
<dbReference type="HOGENOM" id="CLU_165892_1_0_2"/>
<dbReference type="AlphaFoldDB" id="O27379"/>
<gene>
    <name evidence="1" type="primary">rpo4</name>
    <name evidence="1" type="synonym">rpoF</name>
    <name evidence="2" type="ordered locus">MTH_1324</name>
</gene>
<dbReference type="GO" id="GO:0003899">
    <property type="term" value="F:DNA-directed RNA polymerase activity"/>
    <property type="evidence" value="ECO:0007669"/>
    <property type="project" value="UniProtKB-UniRule"/>
</dbReference>
<comment type="function">
    <text evidence="1">DNA-dependent RNA polymerase (RNAP) catalyzes the transcription of DNA into RNA using the four ribonucleoside triphosphates as substrates. This subunit is less well bound than the others.</text>
</comment>
<dbReference type="GO" id="GO:0000166">
    <property type="term" value="F:nucleotide binding"/>
    <property type="evidence" value="ECO:0007669"/>
    <property type="project" value="InterPro"/>
</dbReference>
<dbReference type="Gene3D" id="6.10.140.10">
    <property type="match status" value="1"/>
</dbReference>
<dbReference type="PIRSF" id="PIRSF005053">
    <property type="entry name" value="RNA_pol_F_arch"/>
    <property type="match status" value="1"/>
</dbReference>
<reference evidence="2 3" key="1">
    <citation type="journal article" date="1997" name="J. Bacteriol.">
        <title>Complete genome sequence of Methanobacterium thermoautotrophicum deltaH: functional analysis and comparative genomics.</title>
        <authorList>
            <person name="Smith D.R."/>
            <person name="Doucette-Stamm L.A."/>
            <person name="Deloughery C."/>
            <person name="Lee H.-M."/>
            <person name="Dubois J."/>
            <person name="Aldredge T."/>
            <person name="Bashirzadeh R."/>
            <person name="Blakely D."/>
            <person name="Cook R."/>
            <person name="Gilbert K."/>
            <person name="Harrison D."/>
            <person name="Hoang L."/>
            <person name="Keagle P."/>
            <person name="Lumm W."/>
            <person name="Pothier B."/>
            <person name="Qiu D."/>
            <person name="Spadafora R."/>
            <person name="Vicare R."/>
            <person name="Wang Y."/>
            <person name="Wierzbowski J."/>
            <person name="Gibson R."/>
            <person name="Jiwani N."/>
            <person name="Caruso A."/>
            <person name="Bush D."/>
            <person name="Safer H."/>
            <person name="Patwell D."/>
            <person name="Prabhakar S."/>
            <person name="McDougall S."/>
            <person name="Shimer G."/>
            <person name="Goyal A."/>
            <person name="Pietrovski S."/>
            <person name="Church G.M."/>
            <person name="Daniels C.J."/>
            <person name="Mao J.-i."/>
            <person name="Rice P."/>
            <person name="Nolling J."/>
            <person name="Reeve J.N."/>
        </authorList>
    </citation>
    <scope>NUCLEOTIDE SEQUENCE [LARGE SCALE GENOMIC DNA]</scope>
    <source>
        <strain evidence="3">ATCC 29096 / DSM 1053 / JCM 10044 / NBRC 100330 / Delta H</strain>
    </source>
</reference>
<sequence>MIPMIGKKVLESEPVSMAEVKEILEKFGEDHELTYEQNLVLDHVTRFSRLDPEKSRELVEELMDIPNIKRRHAVKIADIMPVDISDLRLIFAKERVPIKADDLPGILEVIDKYRVE</sequence>
<keyword evidence="1" id="KW-0963">Cytoplasm</keyword>
<name>O27379_METTH</name>
<dbReference type="EnsemblBacteria" id="AAB85802">
    <property type="protein sequence ID" value="AAB85802"/>
    <property type="gene ID" value="MTH_1324"/>
</dbReference>
<dbReference type="PaxDb" id="187420-MTH_1324"/>
<dbReference type="EMBL" id="AE000666">
    <property type="protein sequence ID" value="AAB85802.1"/>
    <property type="molecule type" value="Genomic_DNA"/>
</dbReference>
<dbReference type="GO" id="GO:0005737">
    <property type="term" value="C:cytoplasm"/>
    <property type="evidence" value="ECO:0007669"/>
    <property type="project" value="UniProtKB-SubCell"/>
</dbReference>
<proteinExistence type="inferred from homology"/>
<evidence type="ECO:0000313" key="3">
    <source>
        <dbReference type="Proteomes" id="UP000005223"/>
    </source>
</evidence>
<dbReference type="InterPro" id="IPR010924">
    <property type="entry name" value="Rpo4"/>
</dbReference>
<dbReference type="PANTHER" id="PTHR39646">
    <property type="entry name" value="RNA POLYMERASE RPB4"/>
    <property type="match status" value="1"/>
</dbReference>
<dbReference type="HAMAP" id="MF_00864">
    <property type="entry name" value="RNApol_arch_Rpo4"/>
    <property type="match status" value="1"/>
</dbReference>
<dbReference type="InterPro" id="IPR005574">
    <property type="entry name" value="Rpb4/RPC9"/>
</dbReference>
<evidence type="ECO:0000256" key="1">
    <source>
        <dbReference type="HAMAP-Rule" id="MF_00864"/>
    </source>
</evidence>
<dbReference type="Proteomes" id="UP000005223">
    <property type="component" value="Chromosome"/>
</dbReference>
<dbReference type="InterPro" id="IPR010997">
    <property type="entry name" value="HRDC-like_sf"/>
</dbReference>
<keyword evidence="3" id="KW-1185">Reference proteome</keyword>
<dbReference type="PIR" id="A69043">
    <property type="entry name" value="A69043"/>
</dbReference>
<dbReference type="SUPFAM" id="SSF47819">
    <property type="entry name" value="HRDC-like"/>
    <property type="match status" value="1"/>
</dbReference>
<keyword evidence="1" id="KW-0804">Transcription</keyword>
<protein>
    <recommendedName>
        <fullName evidence="1">DNA-directed RNA polymerase subunit Rpo4</fullName>
        <ecNumber evidence="1">2.7.7.6</ecNumber>
    </recommendedName>
    <alternativeName>
        <fullName evidence="1">DNA-directed RNA polymerase subunit F</fullName>
    </alternativeName>
</protein>
<comment type="catalytic activity">
    <reaction evidence="1">
        <text>RNA(n) + a ribonucleoside 5'-triphosphate = RNA(n+1) + diphosphate</text>
        <dbReference type="Rhea" id="RHEA:21248"/>
        <dbReference type="Rhea" id="RHEA-COMP:14527"/>
        <dbReference type="Rhea" id="RHEA-COMP:17342"/>
        <dbReference type="ChEBI" id="CHEBI:33019"/>
        <dbReference type="ChEBI" id="CHEBI:61557"/>
        <dbReference type="ChEBI" id="CHEBI:140395"/>
        <dbReference type="EC" id="2.7.7.6"/>
    </reaction>
</comment>
<dbReference type="Pfam" id="PF03874">
    <property type="entry name" value="RNA_pol_Rpb4"/>
    <property type="match status" value="1"/>
</dbReference>
<dbReference type="InParanoid" id="O27379"/>
<dbReference type="STRING" id="187420.MTH_1324"/>
<organism evidence="2 3">
    <name type="scientific">Methanothermobacter thermautotrophicus (strain ATCC 29096 / DSM 1053 / JCM 10044 / NBRC 100330 / Delta H)</name>
    <name type="common">Methanobacterium thermoautotrophicum</name>
    <dbReference type="NCBI Taxonomy" id="187420"/>
    <lineage>
        <taxon>Archaea</taxon>
        <taxon>Methanobacteriati</taxon>
        <taxon>Methanobacteriota</taxon>
        <taxon>Methanomada group</taxon>
        <taxon>Methanobacteria</taxon>
        <taxon>Methanobacteriales</taxon>
        <taxon>Methanobacteriaceae</taxon>
        <taxon>Methanothermobacter</taxon>
    </lineage>
</organism>
<dbReference type="FunCoup" id="O27379">
    <property type="interactions" value="5"/>
</dbReference>
<comment type="similarity">
    <text evidence="1">Belongs to the eukaryotic RPB4 RNA polymerase subunit family.</text>
</comment>
<keyword evidence="1" id="KW-0548">Nucleotidyltransferase</keyword>
<keyword evidence="1" id="KW-0240">DNA-directed RNA polymerase</keyword>
<dbReference type="EC" id="2.7.7.6" evidence="1"/>
<comment type="subunit">
    <text evidence="1">Part of the RNA polymerase complex. Forms a stalk with Rpo7 that extends from the main structure.</text>
</comment>
<keyword evidence="1" id="KW-0808">Transferase</keyword>
<dbReference type="GO" id="GO:0000428">
    <property type="term" value="C:DNA-directed RNA polymerase complex"/>
    <property type="evidence" value="ECO:0007669"/>
    <property type="project" value="UniProtKB-KW"/>
</dbReference>